<sequence length="107" mass="11888">MWEMWIPKQKVISSFHPENTLALEELTVLNLHLGAGGLTLGLGLCCQAQHFRTAGRNGTDPQKQKERKKLDHLTAMVTSAGRFRVAQQRHGGVRKPLSSRGKSGEEQ</sequence>
<dbReference type="AlphaFoldDB" id="A0AA88P3P3"/>
<protein>
    <submittedName>
        <fullName evidence="2">Uncharacterized protein</fullName>
    </submittedName>
</protein>
<accession>A0AA88P3P3</accession>
<comment type="caution">
    <text evidence="2">The sequence shown here is derived from an EMBL/GenBank/DDBJ whole genome shotgun (WGS) entry which is preliminary data.</text>
</comment>
<proteinExistence type="predicted"/>
<dbReference type="EMBL" id="JAVHJS010000001">
    <property type="protein sequence ID" value="KAK2869470.1"/>
    <property type="molecule type" value="Genomic_DNA"/>
</dbReference>
<reference evidence="2" key="1">
    <citation type="submission" date="2023-08" db="EMBL/GenBank/DDBJ databases">
        <title>Pelteobagrus vachellii genome.</title>
        <authorList>
            <person name="Liu H."/>
        </authorList>
    </citation>
    <scope>NUCLEOTIDE SEQUENCE</scope>
    <source>
        <strain evidence="2">PRFRI_2022a</strain>
        <tissue evidence="2">Muscle</tissue>
    </source>
</reference>
<evidence type="ECO:0000313" key="2">
    <source>
        <dbReference type="EMBL" id="KAK2869470.1"/>
    </source>
</evidence>
<feature type="region of interest" description="Disordered" evidence="1">
    <location>
        <begin position="84"/>
        <end position="107"/>
    </location>
</feature>
<evidence type="ECO:0000256" key="1">
    <source>
        <dbReference type="SAM" id="MobiDB-lite"/>
    </source>
</evidence>
<dbReference type="Proteomes" id="UP001187315">
    <property type="component" value="Unassembled WGS sequence"/>
</dbReference>
<keyword evidence="3" id="KW-1185">Reference proteome</keyword>
<gene>
    <name evidence="2" type="ORF">Q7C36_001341</name>
</gene>
<name>A0AA88P3P3_TACVA</name>
<evidence type="ECO:0000313" key="3">
    <source>
        <dbReference type="Proteomes" id="UP001187315"/>
    </source>
</evidence>
<organism evidence="2 3">
    <name type="scientific">Tachysurus vachellii</name>
    <name type="common">Darkbarbel catfish</name>
    <name type="synonym">Pelteobagrus vachellii</name>
    <dbReference type="NCBI Taxonomy" id="175792"/>
    <lineage>
        <taxon>Eukaryota</taxon>
        <taxon>Metazoa</taxon>
        <taxon>Chordata</taxon>
        <taxon>Craniata</taxon>
        <taxon>Vertebrata</taxon>
        <taxon>Euteleostomi</taxon>
        <taxon>Actinopterygii</taxon>
        <taxon>Neopterygii</taxon>
        <taxon>Teleostei</taxon>
        <taxon>Ostariophysi</taxon>
        <taxon>Siluriformes</taxon>
        <taxon>Bagridae</taxon>
        <taxon>Tachysurus</taxon>
    </lineage>
</organism>